<dbReference type="InterPro" id="IPR009057">
    <property type="entry name" value="Homeodomain-like_sf"/>
</dbReference>
<dbReference type="SUPFAM" id="SSF46689">
    <property type="entry name" value="Homeodomain-like"/>
    <property type="match status" value="2"/>
</dbReference>
<dbReference type="PROSITE" id="PS01124">
    <property type="entry name" value="HTH_ARAC_FAMILY_2"/>
    <property type="match status" value="1"/>
</dbReference>
<evidence type="ECO:0000256" key="4">
    <source>
        <dbReference type="ARBA" id="ARBA00023163"/>
    </source>
</evidence>
<accession>A0A1H0HUG6</accession>
<dbReference type="EMBL" id="FNIJ01000009">
    <property type="protein sequence ID" value="SDO22826.1"/>
    <property type="molecule type" value="Genomic_DNA"/>
</dbReference>
<comment type="function">
    <text evidence="5">Regulatory protein of the TOL plasmid xyl operons. XylS activates the xylXYZLTEGFJQKIH operon required for the degradation of toluene, m-xylene and p-xylene.</text>
</comment>
<dbReference type="InterPro" id="IPR050204">
    <property type="entry name" value="AraC_XylS_family_regulators"/>
</dbReference>
<dbReference type="AlphaFoldDB" id="A0A1H0HUG6"/>
<evidence type="ECO:0000256" key="5">
    <source>
        <dbReference type="ARBA" id="ARBA00037345"/>
    </source>
</evidence>
<gene>
    <name evidence="7" type="ORF">SAMN05216193_10917</name>
</gene>
<evidence type="ECO:0000256" key="1">
    <source>
        <dbReference type="ARBA" id="ARBA00004496"/>
    </source>
</evidence>
<keyword evidence="4" id="KW-0804">Transcription</keyword>
<dbReference type="GO" id="GO:0009893">
    <property type="term" value="P:positive regulation of metabolic process"/>
    <property type="evidence" value="ECO:0007669"/>
    <property type="project" value="UniProtKB-ARBA"/>
</dbReference>
<evidence type="ECO:0000313" key="7">
    <source>
        <dbReference type="EMBL" id="SDO22826.1"/>
    </source>
</evidence>
<dbReference type="Proteomes" id="UP000242957">
    <property type="component" value="Unassembled WGS sequence"/>
</dbReference>
<protein>
    <submittedName>
        <fullName evidence="7">Helix-turn-helix domain-containing protein</fullName>
    </submittedName>
</protein>
<name>A0A1H0HUG6_9PSED</name>
<dbReference type="PANTHER" id="PTHR46796:SF12">
    <property type="entry name" value="HTH-TYPE DNA-BINDING TRANSCRIPTIONAL ACTIVATOR EUTR"/>
    <property type="match status" value="1"/>
</dbReference>
<evidence type="ECO:0000256" key="2">
    <source>
        <dbReference type="ARBA" id="ARBA00023015"/>
    </source>
</evidence>
<dbReference type="SMART" id="SM00342">
    <property type="entry name" value="HTH_ARAC"/>
    <property type="match status" value="1"/>
</dbReference>
<dbReference type="GO" id="GO:0003700">
    <property type="term" value="F:DNA-binding transcription factor activity"/>
    <property type="evidence" value="ECO:0007669"/>
    <property type="project" value="InterPro"/>
</dbReference>
<feature type="domain" description="HTH araC/xylS-type" evidence="6">
    <location>
        <begin position="215"/>
        <end position="319"/>
    </location>
</feature>
<keyword evidence="8" id="KW-1185">Reference proteome</keyword>
<keyword evidence="3" id="KW-0238">DNA-binding</keyword>
<evidence type="ECO:0000313" key="8">
    <source>
        <dbReference type="Proteomes" id="UP000242957"/>
    </source>
</evidence>
<dbReference type="RefSeq" id="WP_084315405.1">
    <property type="nucleotide sequence ID" value="NZ_FNIJ01000009.1"/>
</dbReference>
<evidence type="ECO:0000256" key="3">
    <source>
        <dbReference type="ARBA" id="ARBA00023125"/>
    </source>
</evidence>
<comment type="subcellular location">
    <subcellularLocation>
        <location evidence="1">Cytoplasm</location>
    </subcellularLocation>
</comment>
<proteinExistence type="predicted"/>
<dbReference type="GO" id="GO:0005737">
    <property type="term" value="C:cytoplasm"/>
    <property type="evidence" value="ECO:0007669"/>
    <property type="project" value="UniProtKB-SubCell"/>
</dbReference>
<sequence length="322" mass="35946">MQGNVSFRRYSQSALDPSLAFDVVYGARFEHRILSPRHSYMAHQRLALGNVILETGSYDFAVAACGVMPRDLLCIGMVAHSGEVTRCNTAPIDADEIQIYPSGSELLYHASGSSRWISLVLPEALLQSAAMAHMGRPLNLPKRDFVSIRLPAGGGRRLAQLTDDAFAMGRMLEPEGMSDVLAASIFHELVDSYVVALGSARLANRKRMTTAQQHSRLVLACERLAMTEDALNVELDDIARRSGYSRRALELIFNRSTGMPPGRWFLNIRLNNVMRDLLLARPDCRVADIAARWGFRHFSRFAYQYRRAFGELPSETLRRAAS</sequence>
<dbReference type="InterPro" id="IPR018062">
    <property type="entry name" value="HTH_AraC-typ_CS"/>
</dbReference>
<dbReference type="GO" id="GO:0043565">
    <property type="term" value="F:sequence-specific DNA binding"/>
    <property type="evidence" value="ECO:0007669"/>
    <property type="project" value="InterPro"/>
</dbReference>
<keyword evidence="2" id="KW-0805">Transcription regulation</keyword>
<dbReference type="InterPro" id="IPR018060">
    <property type="entry name" value="HTH_AraC"/>
</dbReference>
<evidence type="ECO:0000259" key="6">
    <source>
        <dbReference type="PROSITE" id="PS01124"/>
    </source>
</evidence>
<reference evidence="8" key="1">
    <citation type="submission" date="2016-10" db="EMBL/GenBank/DDBJ databases">
        <authorList>
            <person name="Varghese N."/>
            <person name="Submissions S."/>
        </authorList>
    </citation>
    <scope>NUCLEOTIDE SEQUENCE [LARGE SCALE GENOMIC DNA]</scope>
    <source>
        <strain evidence="8">JCM 21621</strain>
    </source>
</reference>
<dbReference type="Gene3D" id="1.10.10.60">
    <property type="entry name" value="Homeodomain-like"/>
    <property type="match status" value="1"/>
</dbReference>
<dbReference type="PANTHER" id="PTHR46796">
    <property type="entry name" value="HTH-TYPE TRANSCRIPTIONAL ACTIVATOR RHAS-RELATED"/>
    <property type="match status" value="1"/>
</dbReference>
<dbReference type="OrthoDB" id="9023142at2"/>
<organism evidence="7 8">
    <name type="scientific">Pseudomonas jinjuensis</name>
    <dbReference type="NCBI Taxonomy" id="198616"/>
    <lineage>
        <taxon>Bacteria</taxon>
        <taxon>Pseudomonadati</taxon>
        <taxon>Pseudomonadota</taxon>
        <taxon>Gammaproteobacteria</taxon>
        <taxon>Pseudomonadales</taxon>
        <taxon>Pseudomonadaceae</taxon>
        <taxon>Pseudomonas</taxon>
    </lineage>
</organism>
<dbReference type="PROSITE" id="PS00041">
    <property type="entry name" value="HTH_ARAC_FAMILY_1"/>
    <property type="match status" value="1"/>
</dbReference>
<dbReference type="STRING" id="198616.SAMN05216193_10917"/>
<dbReference type="Pfam" id="PF12833">
    <property type="entry name" value="HTH_18"/>
    <property type="match status" value="1"/>
</dbReference>